<comment type="caution">
    <text evidence="2">The sequence shown here is derived from an EMBL/GenBank/DDBJ whole genome shotgun (WGS) entry which is preliminary data.</text>
</comment>
<protein>
    <submittedName>
        <fullName evidence="2">Uncharacterized protein</fullName>
    </submittedName>
</protein>
<dbReference type="EMBL" id="JAJAGQ010000002">
    <property type="protein sequence ID" value="KAJ8569603.1"/>
    <property type="molecule type" value="Genomic_DNA"/>
</dbReference>
<dbReference type="OrthoDB" id="1425037at2759"/>
<keyword evidence="3" id="KW-1185">Reference proteome</keyword>
<feature type="region of interest" description="Disordered" evidence="1">
    <location>
        <begin position="213"/>
        <end position="241"/>
    </location>
</feature>
<organism evidence="2 3">
    <name type="scientific">Anisodus acutangulus</name>
    <dbReference type="NCBI Taxonomy" id="402998"/>
    <lineage>
        <taxon>Eukaryota</taxon>
        <taxon>Viridiplantae</taxon>
        <taxon>Streptophyta</taxon>
        <taxon>Embryophyta</taxon>
        <taxon>Tracheophyta</taxon>
        <taxon>Spermatophyta</taxon>
        <taxon>Magnoliopsida</taxon>
        <taxon>eudicotyledons</taxon>
        <taxon>Gunneridae</taxon>
        <taxon>Pentapetalae</taxon>
        <taxon>asterids</taxon>
        <taxon>lamiids</taxon>
        <taxon>Solanales</taxon>
        <taxon>Solanaceae</taxon>
        <taxon>Solanoideae</taxon>
        <taxon>Hyoscyameae</taxon>
        <taxon>Anisodus</taxon>
    </lineage>
</organism>
<gene>
    <name evidence="2" type="ORF">K7X08_006180</name>
</gene>
<sequence>MSDDTPLQNIIPKEVHRTYWNFDKNVASTSKATDEKMDPDYVAPKSEATPAATSSERENTESEIDSEVIPYSFMFQTKSCSSNWNLFKSRGVRGEKVIDLTSFSKNGLVDFLSSRNILSSVSGKNPYCEKVIRVFYANLTLAVKDTTSKKFGKVYLYNKVYNFTPNIINSTLGIIISEREPQPNPTVEELNSMIKNYYMGLLSSQKGGEDVDVDAAAGSRQIGGTADDDAGSRQTGGGCRQ</sequence>
<proteinExistence type="predicted"/>
<evidence type="ECO:0000256" key="1">
    <source>
        <dbReference type="SAM" id="MobiDB-lite"/>
    </source>
</evidence>
<name>A0A9Q1MZ75_9SOLA</name>
<accession>A0A9Q1MZ75</accession>
<dbReference type="AlphaFoldDB" id="A0A9Q1MZ75"/>
<dbReference type="Proteomes" id="UP001152561">
    <property type="component" value="Unassembled WGS sequence"/>
</dbReference>
<evidence type="ECO:0000313" key="2">
    <source>
        <dbReference type="EMBL" id="KAJ8569603.1"/>
    </source>
</evidence>
<evidence type="ECO:0000313" key="3">
    <source>
        <dbReference type="Proteomes" id="UP001152561"/>
    </source>
</evidence>
<reference evidence="3" key="1">
    <citation type="journal article" date="2023" name="Proc. Natl. Acad. Sci. U.S.A.">
        <title>Genomic and structural basis for evolution of tropane alkaloid biosynthesis.</title>
        <authorList>
            <person name="Wanga Y.-J."/>
            <person name="Taina T."/>
            <person name="Yua J.-Y."/>
            <person name="Lia J."/>
            <person name="Xua B."/>
            <person name="Chenc J."/>
            <person name="D'Auriad J.C."/>
            <person name="Huanga J.-P."/>
            <person name="Huanga S.-X."/>
        </authorList>
    </citation>
    <scope>NUCLEOTIDE SEQUENCE [LARGE SCALE GENOMIC DNA]</scope>
    <source>
        <strain evidence="3">cv. KIB-2019</strain>
    </source>
</reference>
<feature type="region of interest" description="Disordered" evidence="1">
    <location>
        <begin position="29"/>
        <end position="64"/>
    </location>
</feature>